<protein>
    <submittedName>
        <fullName evidence="2">Uncharacterized protein</fullName>
    </submittedName>
</protein>
<feature type="region of interest" description="Disordered" evidence="1">
    <location>
        <begin position="48"/>
        <end position="67"/>
    </location>
</feature>
<dbReference type="Proteomes" id="UP001066276">
    <property type="component" value="Chromosome 8"/>
</dbReference>
<evidence type="ECO:0000313" key="2">
    <source>
        <dbReference type="EMBL" id="KAJ1119572.1"/>
    </source>
</evidence>
<dbReference type="EMBL" id="JANPWB010000012">
    <property type="protein sequence ID" value="KAJ1119572.1"/>
    <property type="molecule type" value="Genomic_DNA"/>
</dbReference>
<proteinExistence type="predicted"/>
<keyword evidence="3" id="KW-1185">Reference proteome</keyword>
<name>A0AAV7NWX3_PLEWA</name>
<dbReference type="AlphaFoldDB" id="A0AAV7NWX3"/>
<comment type="caution">
    <text evidence="2">The sequence shown here is derived from an EMBL/GenBank/DDBJ whole genome shotgun (WGS) entry which is preliminary data.</text>
</comment>
<sequence>MGADDLSLRLPGSAPIPLAPPVSPNPQVRAHLTTAGTAAILHSLPEAVAPKRPLPSPIQSVAERAQP</sequence>
<accession>A0AAV7NWX3</accession>
<organism evidence="2 3">
    <name type="scientific">Pleurodeles waltl</name>
    <name type="common">Iberian ribbed newt</name>
    <dbReference type="NCBI Taxonomy" id="8319"/>
    <lineage>
        <taxon>Eukaryota</taxon>
        <taxon>Metazoa</taxon>
        <taxon>Chordata</taxon>
        <taxon>Craniata</taxon>
        <taxon>Vertebrata</taxon>
        <taxon>Euteleostomi</taxon>
        <taxon>Amphibia</taxon>
        <taxon>Batrachia</taxon>
        <taxon>Caudata</taxon>
        <taxon>Salamandroidea</taxon>
        <taxon>Salamandridae</taxon>
        <taxon>Pleurodelinae</taxon>
        <taxon>Pleurodeles</taxon>
    </lineage>
</organism>
<gene>
    <name evidence="2" type="ORF">NDU88_007757</name>
</gene>
<evidence type="ECO:0000313" key="3">
    <source>
        <dbReference type="Proteomes" id="UP001066276"/>
    </source>
</evidence>
<reference evidence="2" key="1">
    <citation type="journal article" date="2022" name="bioRxiv">
        <title>Sequencing and chromosome-scale assembly of the giantPleurodeles waltlgenome.</title>
        <authorList>
            <person name="Brown T."/>
            <person name="Elewa A."/>
            <person name="Iarovenko S."/>
            <person name="Subramanian E."/>
            <person name="Araus A.J."/>
            <person name="Petzold A."/>
            <person name="Susuki M."/>
            <person name="Suzuki K.-i.T."/>
            <person name="Hayashi T."/>
            <person name="Toyoda A."/>
            <person name="Oliveira C."/>
            <person name="Osipova E."/>
            <person name="Leigh N.D."/>
            <person name="Simon A."/>
            <person name="Yun M.H."/>
        </authorList>
    </citation>
    <scope>NUCLEOTIDE SEQUENCE</scope>
    <source>
        <strain evidence="2">20211129_DDA</strain>
        <tissue evidence="2">Liver</tissue>
    </source>
</reference>
<feature type="region of interest" description="Disordered" evidence="1">
    <location>
        <begin position="1"/>
        <end position="24"/>
    </location>
</feature>
<evidence type="ECO:0000256" key="1">
    <source>
        <dbReference type="SAM" id="MobiDB-lite"/>
    </source>
</evidence>